<sequence length="175" mass="19092">MTAHDPTRAVVREACADDAGRLSLVADATFLETFAGMICGDALVAHCERAHDPGFLRDLLAAGARAWLAEIDRAPIGYALLTEPELEAARDGDIELKKIYLLSRFHGSGIARRLFDAALAGAAGRKRLLLGVKNDNHRAIAFYTKQGFRQIATRRFDVGGILYDDVVLARAIERT</sequence>
<name>A0A345YCS9_9SPHN</name>
<dbReference type="RefSeq" id="WP_115415918.1">
    <property type="nucleotide sequence ID" value="NZ_CP031357.1"/>
</dbReference>
<dbReference type="GO" id="GO:0016747">
    <property type="term" value="F:acyltransferase activity, transferring groups other than amino-acyl groups"/>
    <property type="evidence" value="ECO:0007669"/>
    <property type="project" value="InterPro"/>
</dbReference>
<evidence type="ECO:0000313" key="5">
    <source>
        <dbReference type="Proteomes" id="UP000254508"/>
    </source>
</evidence>
<dbReference type="AlphaFoldDB" id="A0A345YCS9"/>
<protein>
    <submittedName>
        <fullName evidence="4">GNAT family N-acetyltransferase</fullName>
    </submittedName>
</protein>
<dbReference type="InterPro" id="IPR016181">
    <property type="entry name" value="Acyl_CoA_acyltransferase"/>
</dbReference>
<accession>A0A345YCS9</accession>
<dbReference type="Proteomes" id="UP000254508">
    <property type="component" value="Chromosome"/>
</dbReference>
<gene>
    <name evidence="4" type="ORF">DVR09_04715</name>
</gene>
<keyword evidence="2" id="KW-0012">Acyltransferase</keyword>
<evidence type="ECO:0000256" key="2">
    <source>
        <dbReference type="ARBA" id="ARBA00023315"/>
    </source>
</evidence>
<dbReference type="Pfam" id="PF00583">
    <property type="entry name" value="Acetyltransf_1"/>
    <property type="match status" value="1"/>
</dbReference>
<dbReference type="PANTHER" id="PTHR43877">
    <property type="entry name" value="AMINOALKYLPHOSPHONATE N-ACETYLTRANSFERASE-RELATED-RELATED"/>
    <property type="match status" value="1"/>
</dbReference>
<dbReference type="PANTHER" id="PTHR43877:SF1">
    <property type="entry name" value="ACETYLTRANSFERASE"/>
    <property type="match status" value="1"/>
</dbReference>
<dbReference type="EMBL" id="CP031357">
    <property type="protein sequence ID" value="AXK41731.1"/>
    <property type="molecule type" value="Genomic_DNA"/>
</dbReference>
<reference evidence="5" key="1">
    <citation type="submission" date="2018-07" db="EMBL/GenBank/DDBJ databases">
        <title>Genome sequence of Erythrobacter strain YH-07, an antagonistic bacterium isolated from Yellow Sea.</title>
        <authorList>
            <person name="Tang T."/>
            <person name="Liu Q."/>
            <person name="Sun X."/>
        </authorList>
    </citation>
    <scope>NUCLEOTIDE SEQUENCE [LARGE SCALE GENOMIC DNA]</scope>
    <source>
        <strain evidence="5">YH-07</strain>
    </source>
</reference>
<evidence type="ECO:0000259" key="3">
    <source>
        <dbReference type="PROSITE" id="PS51186"/>
    </source>
</evidence>
<dbReference type="OrthoDB" id="143110at2"/>
<keyword evidence="1 4" id="KW-0808">Transferase</keyword>
<dbReference type="SUPFAM" id="SSF55729">
    <property type="entry name" value="Acyl-CoA N-acyltransferases (Nat)"/>
    <property type="match status" value="1"/>
</dbReference>
<keyword evidence="5" id="KW-1185">Reference proteome</keyword>
<dbReference type="KEGG" id="err:DVR09_04715"/>
<evidence type="ECO:0000256" key="1">
    <source>
        <dbReference type="ARBA" id="ARBA00022679"/>
    </source>
</evidence>
<proteinExistence type="predicted"/>
<organism evidence="4 5">
    <name type="scientific">Erythrobacter aureus</name>
    <dbReference type="NCBI Taxonomy" id="2182384"/>
    <lineage>
        <taxon>Bacteria</taxon>
        <taxon>Pseudomonadati</taxon>
        <taxon>Pseudomonadota</taxon>
        <taxon>Alphaproteobacteria</taxon>
        <taxon>Sphingomonadales</taxon>
        <taxon>Erythrobacteraceae</taxon>
        <taxon>Erythrobacter/Porphyrobacter group</taxon>
        <taxon>Erythrobacter</taxon>
    </lineage>
</organism>
<dbReference type="InterPro" id="IPR050832">
    <property type="entry name" value="Bact_Acetyltransf"/>
</dbReference>
<dbReference type="Gene3D" id="3.40.630.30">
    <property type="match status" value="1"/>
</dbReference>
<feature type="domain" description="N-acetyltransferase" evidence="3">
    <location>
        <begin position="9"/>
        <end position="173"/>
    </location>
</feature>
<dbReference type="PROSITE" id="PS51186">
    <property type="entry name" value="GNAT"/>
    <property type="match status" value="1"/>
</dbReference>
<evidence type="ECO:0000313" key="4">
    <source>
        <dbReference type="EMBL" id="AXK41731.1"/>
    </source>
</evidence>
<dbReference type="InterPro" id="IPR000182">
    <property type="entry name" value="GNAT_dom"/>
</dbReference>
<dbReference type="CDD" id="cd04301">
    <property type="entry name" value="NAT_SF"/>
    <property type="match status" value="1"/>
</dbReference>